<gene>
    <name evidence="1" type="ORF">H8R02_28440</name>
</gene>
<dbReference type="AlphaFoldDB" id="A0A923MDM0"/>
<sequence length="100" mass="10485">MNFPLWRAGSTNCHVVPDKVAAAQVAPPSLVTSMRLSPVRVCVPLTVRLVSLVRKSPAVPVSSVIAVIATVWSASGRVVSIVTSRLSVLPTLPAESTTRA</sequence>
<reference evidence="1" key="1">
    <citation type="submission" date="2020-08" db="EMBL/GenBank/DDBJ databases">
        <title>Ramlibacter sp. GTP1 16S ribosomal RNA gene genome sequencing and assembly.</title>
        <authorList>
            <person name="Kang M."/>
        </authorList>
    </citation>
    <scope>NUCLEOTIDE SEQUENCE</scope>
    <source>
        <strain evidence="1">GTP1</strain>
    </source>
</reference>
<organism evidence="1 2">
    <name type="scientific">Ramlibacter albus</name>
    <dbReference type="NCBI Taxonomy" id="2079448"/>
    <lineage>
        <taxon>Bacteria</taxon>
        <taxon>Pseudomonadati</taxon>
        <taxon>Pseudomonadota</taxon>
        <taxon>Betaproteobacteria</taxon>
        <taxon>Burkholderiales</taxon>
        <taxon>Comamonadaceae</taxon>
        <taxon>Ramlibacter</taxon>
    </lineage>
</organism>
<protein>
    <submittedName>
        <fullName evidence="1">Uncharacterized protein</fullName>
    </submittedName>
</protein>
<evidence type="ECO:0000313" key="1">
    <source>
        <dbReference type="EMBL" id="MBC5768423.1"/>
    </source>
</evidence>
<evidence type="ECO:0000313" key="2">
    <source>
        <dbReference type="Proteomes" id="UP000596827"/>
    </source>
</evidence>
<name>A0A923MDM0_9BURK</name>
<keyword evidence="2" id="KW-1185">Reference proteome</keyword>
<dbReference type="EMBL" id="JACORU010000017">
    <property type="protein sequence ID" value="MBC5768423.1"/>
    <property type="molecule type" value="Genomic_DNA"/>
</dbReference>
<comment type="caution">
    <text evidence="1">The sequence shown here is derived from an EMBL/GenBank/DDBJ whole genome shotgun (WGS) entry which is preliminary data.</text>
</comment>
<accession>A0A923MDM0</accession>
<proteinExistence type="predicted"/>
<dbReference type="Proteomes" id="UP000596827">
    <property type="component" value="Unassembled WGS sequence"/>
</dbReference>